<reference evidence="2 5" key="2">
    <citation type="submission" date="2020-12" db="EMBL/GenBank/DDBJ databases">
        <title>FDA dAtabase for Regulatory Grade micrObial Sequences (FDA-ARGOS): Supporting development and validation of Infectious Disease Dx tests.</title>
        <authorList>
            <person name="Sproer C."/>
            <person name="Gronow S."/>
            <person name="Severitt S."/>
            <person name="Schroder I."/>
            <person name="Tallon L."/>
            <person name="Sadzewicz L."/>
            <person name="Zhao X."/>
            <person name="Boylan J."/>
            <person name="Ott S."/>
            <person name="Bowen H."/>
            <person name="Vavikolanu K."/>
            <person name="Mehta A."/>
            <person name="Aluvathingal J."/>
            <person name="Nadendla S."/>
            <person name="Lowell S."/>
            <person name="Myers T."/>
            <person name="Yan Y."/>
            <person name="Sichtig H."/>
        </authorList>
    </citation>
    <scope>NUCLEOTIDE SEQUENCE [LARGE SCALE GENOMIC DNA]</scope>
    <source>
        <strain evidence="2 5">FDAARGOS_890</strain>
        <plasmid evidence="2 5">unnamed</plasmid>
    </source>
</reference>
<dbReference type="GeneID" id="94689073"/>
<evidence type="ECO:0000313" key="3">
    <source>
        <dbReference type="EMBL" id="SDY85025.1"/>
    </source>
</evidence>
<gene>
    <name evidence="2" type="ORF">I6G47_32315</name>
    <name evidence="3" type="ORF">SAMN05421547_108216</name>
</gene>
<keyword evidence="1" id="KW-1133">Transmembrane helix</keyword>
<geneLocation type="plasmid" evidence="2 5">
    <name>unnamed</name>
</geneLocation>
<reference evidence="3 4" key="1">
    <citation type="submission" date="2016-10" db="EMBL/GenBank/DDBJ databases">
        <authorList>
            <person name="de Groot N.N."/>
        </authorList>
    </citation>
    <scope>NUCLEOTIDE SEQUENCE [LARGE SCALE GENOMIC DNA]</scope>
    <source>
        <strain evidence="3 4">LMG 24775</strain>
    </source>
</reference>
<sequence>MAHLLGLLFLLFVFLFPAFVALPMLGGMALRAFLNSRSTWIVTALLMPHLASKSLDGMYDAAMSGNTSLTLVYLAAFAAIVLGIRSIMKHALHK</sequence>
<keyword evidence="5" id="KW-1185">Reference proteome</keyword>
<keyword evidence="1" id="KW-0472">Membrane</keyword>
<protein>
    <submittedName>
        <fullName evidence="3">Uncharacterized protein</fullName>
    </submittedName>
</protein>
<name>A0A1H3N977_9BURK</name>
<evidence type="ECO:0000313" key="5">
    <source>
        <dbReference type="Proteomes" id="UP000595064"/>
    </source>
</evidence>
<dbReference type="EMBL" id="FNPE01000008">
    <property type="protein sequence ID" value="SDY85025.1"/>
    <property type="molecule type" value="Genomic_DNA"/>
</dbReference>
<dbReference type="EMBL" id="CP065749">
    <property type="protein sequence ID" value="QPS84839.1"/>
    <property type="molecule type" value="Genomic_DNA"/>
</dbReference>
<proteinExistence type="predicted"/>
<evidence type="ECO:0000313" key="2">
    <source>
        <dbReference type="EMBL" id="QPS84839.1"/>
    </source>
</evidence>
<evidence type="ECO:0000313" key="4">
    <source>
        <dbReference type="Proteomes" id="UP000183417"/>
    </source>
</evidence>
<evidence type="ECO:0000256" key="1">
    <source>
        <dbReference type="SAM" id="Phobius"/>
    </source>
</evidence>
<keyword evidence="1" id="KW-0812">Transmembrane</keyword>
<dbReference type="Proteomes" id="UP000183417">
    <property type="component" value="Unassembled WGS sequence"/>
</dbReference>
<dbReference type="RefSeq" id="WP_065345232.1">
    <property type="nucleotide sequence ID" value="NZ_CP065749.1"/>
</dbReference>
<accession>A0A1H3N977</accession>
<dbReference type="AlphaFoldDB" id="A0A1H3N977"/>
<organism evidence="3 4">
    <name type="scientific">Delftia lacustris</name>
    <dbReference type="NCBI Taxonomy" id="558537"/>
    <lineage>
        <taxon>Bacteria</taxon>
        <taxon>Pseudomonadati</taxon>
        <taxon>Pseudomonadota</taxon>
        <taxon>Betaproteobacteria</taxon>
        <taxon>Burkholderiales</taxon>
        <taxon>Comamonadaceae</taxon>
        <taxon>Delftia</taxon>
    </lineage>
</organism>
<feature type="transmembrane region" description="Helical" evidence="1">
    <location>
        <begin position="68"/>
        <end position="88"/>
    </location>
</feature>
<dbReference type="KEGG" id="dla:I6G47_32315"/>
<dbReference type="Proteomes" id="UP000595064">
    <property type="component" value="Plasmid unnamed"/>
</dbReference>
<keyword evidence="2" id="KW-0614">Plasmid</keyword>